<keyword evidence="14" id="KW-1185">Reference proteome</keyword>
<dbReference type="SUPFAM" id="SSF54814">
    <property type="entry name" value="Prokaryotic type KH domain (KH-domain type II)"/>
    <property type="match status" value="1"/>
</dbReference>
<dbReference type="Pfam" id="PF07650">
    <property type="entry name" value="KH_2"/>
    <property type="match status" value="1"/>
</dbReference>
<protein>
    <recommendedName>
        <fullName evidence="2 8">GTPase Era</fullName>
    </recommendedName>
</protein>
<dbReference type="KEGG" id="ssm:Spirs_3698"/>
<dbReference type="Pfam" id="PF01926">
    <property type="entry name" value="MMR_HSR1"/>
    <property type="match status" value="1"/>
</dbReference>
<feature type="binding site" evidence="8">
    <location>
        <begin position="59"/>
        <end position="63"/>
    </location>
    <ligand>
        <name>GTP</name>
        <dbReference type="ChEBI" id="CHEBI:37565"/>
    </ligand>
</feature>
<evidence type="ECO:0000313" key="13">
    <source>
        <dbReference type="EMBL" id="ADK82784.1"/>
    </source>
</evidence>
<dbReference type="InterPro" id="IPR015946">
    <property type="entry name" value="KH_dom-like_a/b"/>
</dbReference>
<dbReference type="GO" id="GO:0043024">
    <property type="term" value="F:ribosomal small subunit binding"/>
    <property type="evidence" value="ECO:0007669"/>
    <property type="project" value="TreeGrafter"/>
</dbReference>
<dbReference type="GO" id="GO:0070181">
    <property type="term" value="F:small ribosomal subunit rRNA binding"/>
    <property type="evidence" value="ECO:0007669"/>
    <property type="project" value="UniProtKB-UniRule"/>
</dbReference>
<dbReference type="PANTHER" id="PTHR42698">
    <property type="entry name" value="GTPASE ERA"/>
    <property type="match status" value="1"/>
</dbReference>
<dbReference type="InterPro" id="IPR004044">
    <property type="entry name" value="KH_dom_type_2"/>
</dbReference>
<dbReference type="GO" id="GO:0005886">
    <property type="term" value="C:plasma membrane"/>
    <property type="evidence" value="ECO:0007669"/>
    <property type="project" value="UniProtKB-SubCell"/>
</dbReference>
<dbReference type="STRING" id="573413.Spirs_3698"/>
<evidence type="ECO:0000256" key="6">
    <source>
        <dbReference type="ARBA" id="ARBA00022884"/>
    </source>
</evidence>
<keyword evidence="8" id="KW-0699">rRNA-binding</keyword>
<dbReference type="Proteomes" id="UP000002318">
    <property type="component" value="Chromosome"/>
</dbReference>
<keyword evidence="8" id="KW-0963">Cytoplasm</keyword>
<dbReference type="InterPro" id="IPR027417">
    <property type="entry name" value="P-loop_NTPase"/>
</dbReference>
<dbReference type="HOGENOM" id="CLU_038009_1_0_12"/>
<dbReference type="PROSITE" id="PS50823">
    <property type="entry name" value="KH_TYPE_2"/>
    <property type="match status" value="1"/>
</dbReference>
<evidence type="ECO:0000256" key="4">
    <source>
        <dbReference type="ARBA" id="ARBA00022519"/>
    </source>
</evidence>
<dbReference type="EMBL" id="CP002116">
    <property type="protein sequence ID" value="ADK82784.1"/>
    <property type="molecule type" value="Genomic_DNA"/>
</dbReference>
<evidence type="ECO:0000259" key="11">
    <source>
        <dbReference type="PROSITE" id="PS50823"/>
    </source>
</evidence>
<keyword evidence="8" id="KW-0472">Membrane</keyword>
<keyword evidence="5 8" id="KW-0547">Nucleotide-binding</keyword>
<feature type="domain" description="Era-type G" evidence="12">
    <location>
        <begin position="4"/>
        <end position="170"/>
    </location>
</feature>
<dbReference type="Gene3D" id="3.40.50.300">
    <property type="entry name" value="P-loop containing nucleotide triphosphate hydrolases"/>
    <property type="match status" value="1"/>
</dbReference>
<evidence type="ECO:0000256" key="7">
    <source>
        <dbReference type="ARBA" id="ARBA00023134"/>
    </source>
</evidence>
<evidence type="ECO:0000256" key="3">
    <source>
        <dbReference type="ARBA" id="ARBA00022475"/>
    </source>
</evidence>
<evidence type="ECO:0000256" key="8">
    <source>
        <dbReference type="HAMAP-Rule" id="MF_00367"/>
    </source>
</evidence>
<evidence type="ECO:0000256" key="9">
    <source>
        <dbReference type="PROSITE-ProRule" id="PRU01050"/>
    </source>
</evidence>
<dbReference type="AlphaFoldDB" id="E1R7S9"/>
<dbReference type="GO" id="GO:0000028">
    <property type="term" value="P:ribosomal small subunit assembly"/>
    <property type="evidence" value="ECO:0007669"/>
    <property type="project" value="TreeGrafter"/>
</dbReference>
<comment type="subcellular location">
    <subcellularLocation>
        <location evidence="8">Cytoplasm</location>
    </subcellularLocation>
    <subcellularLocation>
        <location evidence="8">Cell inner membrane</location>
        <topology evidence="8">Peripheral membrane protein</topology>
    </subcellularLocation>
</comment>
<dbReference type="NCBIfam" id="NF000908">
    <property type="entry name" value="PRK00089.1"/>
    <property type="match status" value="1"/>
</dbReference>
<feature type="binding site" evidence="8">
    <location>
        <begin position="121"/>
        <end position="124"/>
    </location>
    <ligand>
        <name>GTP</name>
        <dbReference type="ChEBI" id="CHEBI:37565"/>
    </ligand>
</feature>
<evidence type="ECO:0000313" key="14">
    <source>
        <dbReference type="Proteomes" id="UP000002318"/>
    </source>
</evidence>
<dbReference type="NCBIfam" id="TIGR00231">
    <property type="entry name" value="small_GTP"/>
    <property type="match status" value="1"/>
</dbReference>
<gene>
    <name evidence="8" type="primary">era</name>
    <name evidence="13" type="ordered locus">Spirs_3698</name>
</gene>
<dbReference type="NCBIfam" id="TIGR00436">
    <property type="entry name" value="era"/>
    <property type="match status" value="1"/>
</dbReference>
<sequence>MAMKSAWITLIGRPSVGKSTLVNCLCGRKISIVAPSPQTTRSTVRGILTEERGQLVFADTPGYHISDKKLNRYLKTATEAALEECELVLYIIDATRSAGQEEREIAGLLAPLAEKLVVAINKNDLPEASVPAAETAAAEAFPGRPIFTISAETGEGTEALLNTLFELSPEGELLYPEEFYTDQDPEFRVTEIIREQVIGRLRQELPHAVYVAVEDMESDGKGEKLWIRAVIYVERESQKGIVVGKGGSGIAAIRKASQAEIARLFPYRIYLDLRVKSDPKWRNRDQLLKRMTGN</sequence>
<accession>E1R7S9</accession>
<evidence type="ECO:0000256" key="5">
    <source>
        <dbReference type="ARBA" id="ARBA00022741"/>
    </source>
</evidence>
<feature type="binding site" evidence="8">
    <location>
        <begin position="12"/>
        <end position="19"/>
    </location>
    <ligand>
        <name>GTP</name>
        <dbReference type="ChEBI" id="CHEBI:37565"/>
    </ligand>
</feature>
<dbReference type="GO" id="GO:0005829">
    <property type="term" value="C:cytosol"/>
    <property type="evidence" value="ECO:0007669"/>
    <property type="project" value="TreeGrafter"/>
</dbReference>
<evidence type="ECO:0000256" key="1">
    <source>
        <dbReference type="ARBA" id="ARBA00007921"/>
    </source>
</evidence>
<keyword evidence="8" id="KW-0690">Ribosome biogenesis</keyword>
<keyword evidence="3 8" id="KW-1003">Cell membrane</keyword>
<reference evidence="13 14" key="1">
    <citation type="journal article" date="2010" name="Stand. Genomic Sci.">
        <title>Complete genome sequence of Spirochaeta smaragdinae type strain (SEBR 4228).</title>
        <authorList>
            <person name="Mavromatis K."/>
            <person name="Yasawong M."/>
            <person name="Chertkov O."/>
            <person name="Lapidus A."/>
            <person name="Lucas S."/>
            <person name="Nolan M."/>
            <person name="Del Rio T.G."/>
            <person name="Tice H."/>
            <person name="Cheng J.F."/>
            <person name="Pitluck S."/>
            <person name="Liolios K."/>
            <person name="Ivanova N."/>
            <person name="Tapia R."/>
            <person name="Han C."/>
            <person name="Bruce D."/>
            <person name="Goodwin L."/>
            <person name="Pati A."/>
            <person name="Chen A."/>
            <person name="Palaniappan K."/>
            <person name="Land M."/>
            <person name="Hauser L."/>
            <person name="Chang Y.J."/>
            <person name="Jeffries C.D."/>
            <person name="Detter J.C."/>
            <person name="Rohde M."/>
            <person name="Brambilla E."/>
            <person name="Spring S."/>
            <person name="Goker M."/>
            <person name="Sikorski J."/>
            <person name="Woyke T."/>
            <person name="Bristow J."/>
            <person name="Eisen J.A."/>
            <person name="Markowitz V."/>
            <person name="Hugenholtz P."/>
            <person name="Klenk H.P."/>
            <person name="Kyrpides N.C."/>
        </authorList>
    </citation>
    <scope>NUCLEOTIDE SEQUENCE [LARGE SCALE GENOMIC DNA]</scope>
    <source>
        <strain evidence="14">DSM 11293 / JCM 15392 / SEBR 4228</strain>
    </source>
</reference>
<name>E1R7S9_SEDSS</name>
<dbReference type="GO" id="GO:0005525">
    <property type="term" value="F:GTP binding"/>
    <property type="evidence" value="ECO:0007669"/>
    <property type="project" value="UniProtKB-UniRule"/>
</dbReference>
<feature type="region of interest" description="G4" evidence="9">
    <location>
        <begin position="121"/>
        <end position="124"/>
    </location>
</feature>
<dbReference type="CDD" id="cd22534">
    <property type="entry name" value="KH-II_Era"/>
    <property type="match status" value="1"/>
</dbReference>
<dbReference type="RefSeq" id="WP_013256243.1">
    <property type="nucleotide sequence ID" value="NC_014364.1"/>
</dbReference>
<proteinExistence type="inferred from homology"/>
<dbReference type="InterPro" id="IPR009019">
    <property type="entry name" value="KH_sf_prok-type"/>
</dbReference>
<feature type="region of interest" description="G2" evidence="9">
    <location>
        <begin position="38"/>
        <end position="42"/>
    </location>
</feature>
<comment type="subunit">
    <text evidence="8">Monomer.</text>
</comment>
<dbReference type="PRINTS" id="PR00326">
    <property type="entry name" value="GTP1OBG"/>
</dbReference>
<dbReference type="HAMAP" id="MF_00367">
    <property type="entry name" value="GTPase_Era"/>
    <property type="match status" value="1"/>
</dbReference>
<evidence type="ECO:0000256" key="10">
    <source>
        <dbReference type="RuleBase" id="RU003761"/>
    </source>
</evidence>
<feature type="region of interest" description="G5" evidence="9">
    <location>
        <begin position="149"/>
        <end position="151"/>
    </location>
</feature>
<feature type="region of interest" description="G1" evidence="9">
    <location>
        <begin position="12"/>
        <end position="19"/>
    </location>
</feature>
<dbReference type="InterPro" id="IPR005662">
    <property type="entry name" value="GTPase_Era-like"/>
</dbReference>
<feature type="region of interest" description="G3" evidence="9">
    <location>
        <begin position="59"/>
        <end position="62"/>
    </location>
</feature>
<dbReference type="Gene3D" id="3.30.300.20">
    <property type="match status" value="1"/>
</dbReference>
<keyword evidence="4 8" id="KW-0997">Cell inner membrane</keyword>
<keyword evidence="7 8" id="KW-0342">GTP-binding</keyword>
<dbReference type="CDD" id="cd04163">
    <property type="entry name" value="Era"/>
    <property type="match status" value="1"/>
</dbReference>
<evidence type="ECO:0000259" key="12">
    <source>
        <dbReference type="PROSITE" id="PS51713"/>
    </source>
</evidence>
<dbReference type="SUPFAM" id="SSF52540">
    <property type="entry name" value="P-loop containing nucleoside triphosphate hydrolases"/>
    <property type="match status" value="1"/>
</dbReference>
<dbReference type="InterPro" id="IPR030388">
    <property type="entry name" value="G_ERA_dom"/>
</dbReference>
<dbReference type="eggNOG" id="COG1159">
    <property type="taxonomic scope" value="Bacteria"/>
</dbReference>
<organism evidence="13 14">
    <name type="scientific">Sediminispirochaeta smaragdinae (strain DSM 11293 / JCM 15392 / SEBR 4228)</name>
    <name type="common">Spirochaeta smaragdinae</name>
    <dbReference type="NCBI Taxonomy" id="573413"/>
    <lineage>
        <taxon>Bacteria</taxon>
        <taxon>Pseudomonadati</taxon>
        <taxon>Spirochaetota</taxon>
        <taxon>Spirochaetia</taxon>
        <taxon>Spirochaetales</taxon>
        <taxon>Spirochaetaceae</taxon>
        <taxon>Sediminispirochaeta</taxon>
    </lineage>
</organism>
<keyword evidence="6 8" id="KW-0694">RNA-binding</keyword>
<dbReference type="GO" id="GO:0003924">
    <property type="term" value="F:GTPase activity"/>
    <property type="evidence" value="ECO:0007669"/>
    <property type="project" value="UniProtKB-UniRule"/>
</dbReference>
<dbReference type="InterPro" id="IPR005225">
    <property type="entry name" value="Small_GTP-bd"/>
</dbReference>
<dbReference type="OrthoDB" id="9805918at2"/>
<dbReference type="PROSITE" id="PS51713">
    <property type="entry name" value="G_ERA"/>
    <property type="match status" value="1"/>
</dbReference>
<dbReference type="PANTHER" id="PTHR42698:SF1">
    <property type="entry name" value="GTPASE ERA, MITOCHONDRIAL"/>
    <property type="match status" value="1"/>
</dbReference>
<comment type="similarity">
    <text evidence="1 8 9 10">Belongs to the TRAFAC class TrmE-Era-EngA-EngB-Septin-like GTPase superfamily. Era GTPase family.</text>
</comment>
<comment type="function">
    <text evidence="8">An essential GTPase that binds both GDP and GTP, with rapid nucleotide exchange. Plays a role in 16S rRNA processing and 30S ribosomal subunit biogenesis and possibly also in cell cycle regulation and energy metabolism.</text>
</comment>
<feature type="domain" description="KH type-2" evidence="11">
    <location>
        <begin position="201"/>
        <end position="277"/>
    </location>
</feature>
<evidence type="ECO:0000256" key="2">
    <source>
        <dbReference type="ARBA" id="ARBA00020484"/>
    </source>
</evidence>
<dbReference type="InterPro" id="IPR006073">
    <property type="entry name" value="GTP-bd"/>
</dbReference>